<dbReference type="PROSITE" id="PS51178">
    <property type="entry name" value="PASTA"/>
    <property type="match status" value="3"/>
</dbReference>
<sequence>MSGSNAPSPPVARPGGNRDGRGARGRAWGRSRALLPGLTGTLPGLTGTHVNRVVLVVAAAVLVVGIGFGTGYRSSQAAFGDGSAYLQKGGSVVHVNADNQSVDAQTAKNLASGDETLEVVQVGPDSVYVVNNDTGEVTRLPTATLAAEQVERRPASKGELDVVTGGGQTYLVDAKTGTLSKLEGKGAGPGQVAVPAPVTGAVVDSKGTAWAYAPASGELLEIVDGRVANRQRVAEPGERAALTLVADAPVLYREETGEAGLYGSGGLRRQLHLDAQHGVVAAPGASGTTLAVVVPGGRVLVTGDFASDAVRKVELPGRGSHAFGPPVVHRGRVYVPDFTVHRVLVVEPVTGEVSSVQVPGSSDDFQLVSRDDRVWVSDPYSRIVMAFDSTGRKTSIDVGDGRGVADKPLTTPTPTPSAVSTPTPASTPSHVSAPPPPVITATRRGPTPRSTGKPPVAKPSRTAEPELETVPDLVGLDREEACARLRPNLRCSAVAQPDGEGETGKVISSDPAAGERVERGAVVAVVYRGPATVPNLVGMPATQACAALQQARLTCREQDQGLAATAAQIGVVTTQEPKAGAQAATGTAVVVGRPSQVQVGSYVNQSVDAACAAVQQAGLTCVQREAGQGAPARVVQAQSPAAGTGLAAGGTVTVDFLGDPAVPDVRGQTPDAACQALRAAKLECAPNDNAQTQDVNKVLAQDPAPGTRVQAGKAVSYTFESTAPVTLNRFKSPAPNRANHLSIGGGPAGWSAQSSLGRVYPQDQAGSIAGLAVVHQFRCAKAGCAEPGSYYFSTNPAESAGFVREGPAFACFQDAVAGTRELHALMNGQGTWVWAVPGTGEWNQFTSTGFSDRFRVCNIW</sequence>
<keyword evidence="2" id="KW-1133">Transmembrane helix</keyword>
<dbReference type="SUPFAM" id="SSF63829">
    <property type="entry name" value="Calcium-dependent phosphotriesterase"/>
    <property type="match status" value="1"/>
</dbReference>
<evidence type="ECO:0000256" key="1">
    <source>
        <dbReference type="SAM" id="MobiDB-lite"/>
    </source>
</evidence>
<feature type="region of interest" description="Disordered" evidence="1">
    <location>
        <begin position="394"/>
        <end position="466"/>
    </location>
</feature>
<dbReference type="CDD" id="cd06577">
    <property type="entry name" value="PASTA_pknB"/>
    <property type="match status" value="3"/>
</dbReference>
<reference evidence="4" key="1">
    <citation type="journal article" date="2014" name="Int. J. Syst. Evol. Microbiol.">
        <title>Complete genome sequence of Corynebacterium casei LMG S-19264T (=DSM 44701T), isolated from a smear-ripened cheese.</title>
        <authorList>
            <consortium name="US DOE Joint Genome Institute (JGI-PGF)"/>
            <person name="Walter F."/>
            <person name="Albersmeier A."/>
            <person name="Kalinowski J."/>
            <person name="Ruckert C."/>
        </authorList>
    </citation>
    <scope>NUCLEOTIDE SEQUENCE</scope>
    <source>
        <strain evidence="4">VKM Ac-2007</strain>
    </source>
</reference>
<feature type="domain" description="PASTA" evidence="3">
    <location>
        <begin position="464"/>
        <end position="529"/>
    </location>
</feature>
<evidence type="ECO:0000256" key="2">
    <source>
        <dbReference type="SAM" id="Phobius"/>
    </source>
</evidence>
<organism evidence="4 5">
    <name type="scientific">Streptosporangium carneum</name>
    <dbReference type="NCBI Taxonomy" id="47481"/>
    <lineage>
        <taxon>Bacteria</taxon>
        <taxon>Bacillati</taxon>
        <taxon>Actinomycetota</taxon>
        <taxon>Actinomycetes</taxon>
        <taxon>Streptosporangiales</taxon>
        <taxon>Streptosporangiaceae</taxon>
        <taxon>Streptosporangium</taxon>
    </lineage>
</organism>
<keyword evidence="5" id="KW-1185">Reference proteome</keyword>
<dbReference type="InterPro" id="IPR015943">
    <property type="entry name" value="WD40/YVTN_repeat-like_dom_sf"/>
</dbReference>
<protein>
    <recommendedName>
        <fullName evidence="3">PASTA domain-containing protein</fullName>
    </recommendedName>
</protein>
<dbReference type="AlphaFoldDB" id="A0A9W6HY37"/>
<keyword evidence="2" id="KW-0472">Membrane</keyword>
<reference evidence="4" key="2">
    <citation type="submission" date="2023-01" db="EMBL/GenBank/DDBJ databases">
        <authorList>
            <person name="Sun Q."/>
            <person name="Evtushenko L."/>
        </authorList>
    </citation>
    <scope>NUCLEOTIDE SEQUENCE</scope>
    <source>
        <strain evidence="4">VKM Ac-2007</strain>
    </source>
</reference>
<dbReference type="InterPro" id="IPR005543">
    <property type="entry name" value="PASTA_dom"/>
</dbReference>
<accession>A0A9W6HY37</accession>
<feature type="region of interest" description="Disordered" evidence="1">
    <location>
        <begin position="1"/>
        <end position="28"/>
    </location>
</feature>
<proteinExistence type="predicted"/>
<keyword evidence="2" id="KW-0812">Transmembrane</keyword>
<dbReference type="Gene3D" id="3.30.10.20">
    <property type="match status" value="4"/>
</dbReference>
<dbReference type="Proteomes" id="UP001143474">
    <property type="component" value="Unassembled WGS sequence"/>
</dbReference>
<name>A0A9W6HY37_9ACTN</name>
<dbReference type="RefSeq" id="WP_271216064.1">
    <property type="nucleotide sequence ID" value="NZ_BSEV01000001.1"/>
</dbReference>
<feature type="compositionally biased region" description="Basic and acidic residues" evidence="1">
    <location>
        <begin position="394"/>
        <end position="405"/>
    </location>
</feature>
<evidence type="ECO:0000313" key="4">
    <source>
        <dbReference type="EMBL" id="GLK07535.1"/>
    </source>
</evidence>
<gene>
    <name evidence="4" type="ORF">GCM10017600_09400</name>
</gene>
<evidence type="ECO:0000313" key="5">
    <source>
        <dbReference type="Proteomes" id="UP001143474"/>
    </source>
</evidence>
<feature type="domain" description="PASTA" evidence="3">
    <location>
        <begin position="659"/>
        <end position="721"/>
    </location>
</feature>
<dbReference type="EMBL" id="BSEV01000001">
    <property type="protein sequence ID" value="GLK07535.1"/>
    <property type="molecule type" value="Genomic_DNA"/>
</dbReference>
<feature type="transmembrane region" description="Helical" evidence="2">
    <location>
        <begin position="53"/>
        <end position="72"/>
    </location>
</feature>
<dbReference type="SMART" id="SM00740">
    <property type="entry name" value="PASTA"/>
    <property type="match status" value="4"/>
</dbReference>
<dbReference type="Gene3D" id="2.130.10.10">
    <property type="entry name" value="YVTN repeat-like/Quinoprotein amine dehydrogenase"/>
    <property type="match status" value="1"/>
</dbReference>
<feature type="compositionally biased region" description="Low complexity" evidence="1">
    <location>
        <begin position="410"/>
        <end position="432"/>
    </location>
</feature>
<dbReference type="Pfam" id="PF03793">
    <property type="entry name" value="PASTA"/>
    <property type="match status" value="4"/>
</dbReference>
<feature type="domain" description="PASTA" evidence="3">
    <location>
        <begin position="593"/>
        <end position="658"/>
    </location>
</feature>
<comment type="caution">
    <text evidence="4">The sequence shown here is derived from an EMBL/GenBank/DDBJ whole genome shotgun (WGS) entry which is preliminary data.</text>
</comment>
<evidence type="ECO:0000259" key="3">
    <source>
        <dbReference type="PROSITE" id="PS51178"/>
    </source>
</evidence>